<keyword evidence="2" id="KW-0067">ATP-binding</keyword>
<evidence type="ECO:0000256" key="1">
    <source>
        <dbReference type="ARBA" id="ARBA00006611"/>
    </source>
</evidence>
<comment type="caution">
    <text evidence="4">The sequence shown here is derived from an EMBL/GenBank/DDBJ whole genome shotgun (WGS) entry which is preliminary data.</text>
</comment>
<gene>
    <name evidence="4" type="primary">virB11</name>
    <name evidence="4" type="ORF">SGCZBJ_23020</name>
</gene>
<name>A0A2N5D1R8_9CAUL</name>
<dbReference type="OrthoDB" id="9810761at2"/>
<dbReference type="GO" id="GO:0005737">
    <property type="term" value="C:cytoplasm"/>
    <property type="evidence" value="ECO:0007669"/>
    <property type="project" value="UniProtKB-SubCell"/>
</dbReference>
<dbReference type="AlphaFoldDB" id="A0A2N5D1R8"/>
<dbReference type="Proteomes" id="UP000234479">
    <property type="component" value="Unassembled WGS sequence"/>
</dbReference>
<feature type="domain" description="Bacterial type II secretion system protein E" evidence="3">
    <location>
        <begin position="16"/>
        <end position="287"/>
    </location>
</feature>
<dbReference type="Gene3D" id="3.40.50.300">
    <property type="entry name" value="P-loop containing nucleotide triphosphate hydrolases"/>
    <property type="match status" value="1"/>
</dbReference>
<dbReference type="InterPro" id="IPR001482">
    <property type="entry name" value="T2SS/T4SS_dom"/>
</dbReference>
<dbReference type="GO" id="GO:0044097">
    <property type="term" value="P:secretion by the type IV secretion system"/>
    <property type="evidence" value="ECO:0007669"/>
    <property type="project" value="InterPro"/>
</dbReference>
<comment type="function">
    <text evidence="2">Part of the Type IV secretion system.</text>
</comment>
<evidence type="ECO:0000313" key="5">
    <source>
        <dbReference type="Proteomes" id="UP000234479"/>
    </source>
</evidence>
<dbReference type="Pfam" id="PF00437">
    <property type="entry name" value="T2SSE"/>
    <property type="match status" value="1"/>
</dbReference>
<comment type="similarity">
    <text evidence="1 2">Belongs to the GSP E family.</text>
</comment>
<dbReference type="CDD" id="cd01130">
    <property type="entry name" value="VirB11-like_ATPase"/>
    <property type="match status" value="1"/>
</dbReference>
<evidence type="ECO:0000313" key="4">
    <source>
        <dbReference type="EMBL" id="PLR20003.1"/>
    </source>
</evidence>
<organism evidence="4 5">
    <name type="scientific">Caulobacter zeae</name>
    <dbReference type="NCBI Taxonomy" id="2055137"/>
    <lineage>
        <taxon>Bacteria</taxon>
        <taxon>Pseudomonadati</taxon>
        <taxon>Pseudomonadota</taxon>
        <taxon>Alphaproteobacteria</taxon>
        <taxon>Caulobacterales</taxon>
        <taxon>Caulobacteraceae</taxon>
        <taxon>Caulobacter</taxon>
    </lineage>
</organism>
<dbReference type="InterPro" id="IPR050921">
    <property type="entry name" value="T4SS_GSP_E_ATPase"/>
</dbReference>
<proteinExistence type="inferred from homology"/>
<dbReference type="GO" id="GO:0016887">
    <property type="term" value="F:ATP hydrolysis activity"/>
    <property type="evidence" value="ECO:0007669"/>
    <property type="project" value="InterPro"/>
</dbReference>
<reference evidence="4 5" key="1">
    <citation type="submission" date="2017-12" db="EMBL/GenBank/DDBJ databases">
        <title>The genome sequence of Caulobacter sp. 410.</title>
        <authorList>
            <person name="Gao J."/>
            <person name="Mao X."/>
            <person name="Sun J."/>
        </authorList>
    </citation>
    <scope>NUCLEOTIDE SEQUENCE [LARGE SCALE GENOMIC DNA]</scope>
    <source>
        <strain evidence="4 5">410</strain>
    </source>
</reference>
<dbReference type="InterPro" id="IPR027417">
    <property type="entry name" value="P-loop_NTPase"/>
</dbReference>
<dbReference type="SUPFAM" id="SSF52540">
    <property type="entry name" value="P-loop containing nucleoside triphosphate hydrolases"/>
    <property type="match status" value="1"/>
</dbReference>
<keyword evidence="5" id="KW-1185">Reference proteome</keyword>
<keyword evidence="2" id="KW-0547">Nucleotide-binding</keyword>
<accession>A0A2N5D1R8</accession>
<dbReference type="RefSeq" id="WP_101720258.1">
    <property type="nucleotide sequence ID" value="NZ_PJRS01000047.1"/>
</dbReference>
<sequence length="326" mass="35124">MTRHAPMGVYLEAYLAPLAPWLADPAVTDLYVNRPGELWVERLGGAVAHVAVPELDETNLWRLARQVAAIAHQGVSREHPLLSAVLPDGARVQVVAPPATRGGIVMAIRKHVVSDLSLDDYARAGTFDRATAPLIRPDAALRAMLDAGEVRGFLSAAVRAGKNIVVSGGTSTGKTTFLNALLKEVPLDQRLVLIEDAPEIRLVHANAVGLVAARGEQGEARVGTEDLLQASLRLRPDRIILGELRGAEAFSFLRAVSSGHPGSMTTVHADDPRGAVEQLALMALQAGANLRRQDVVDHVERVVDVFIQLHRQDGVRAVREIVFTDR</sequence>
<dbReference type="GO" id="GO:0043684">
    <property type="term" value="C:type IV secretion system complex"/>
    <property type="evidence" value="ECO:0007669"/>
    <property type="project" value="UniProtKB-UniRule"/>
</dbReference>
<dbReference type="PANTHER" id="PTHR30486">
    <property type="entry name" value="TWITCHING MOTILITY PROTEIN PILT"/>
    <property type="match status" value="1"/>
</dbReference>
<evidence type="ECO:0000259" key="3">
    <source>
        <dbReference type="Pfam" id="PF00437"/>
    </source>
</evidence>
<dbReference type="NCBIfam" id="TIGR02788">
    <property type="entry name" value="VirB11"/>
    <property type="match status" value="1"/>
</dbReference>
<dbReference type="EMBL" id="PJRS01000047">
    <property type="protein sequence ID" value="PLR20003.1"/>
    <property type="molecule type" value="Genomic_DNA"/>
</dbReference>
<dbReference type="GO" id="GO:0005524">
    <property type="term" value="F:ATP binding"/>
    <property type="evidence" value="ECO:0007669"/>
    <property type="project" value="UniProtKB-UniRule"/>
</dbReference>
<dbReference type="Gene3D" id="3.30.450.90">
    <property type="match status" value="1"/>
</dbReference>
<protein>
    <recommendedName>
        <fullName evidence="2">Type IV secretion system protein</fullName>
    </recommendedName>
</protein>
<keyword evidence="2" id="KW-0963">Cytoplasm</keyword>
<dbReference type="PANTHER" id="PTHR30486:SF6">
    <property type="entry name" value="TYPE IV PILUS RETRACTATION ATPASE PILT"/>
    <property type="match status" value="1"/>
</dbReference>
<dbReference type="InterPro" id="IPR014155">
    <property type="entry name" value="VirB11"/>
</dbReference>
<comment type="subcellular location">
    <subcellularLocation>
        <location evidence="2">Cytoplasm</location>
    </subcellularLocation>
</comment>
<evidence type="ECO:0000256" key="2">
    <source>
        <dbReference type="RuleBase" id="RU366071"/>
    </source>
</evidence>